<comment type="caution">
    <text evidence="2">The sequence shown here is derived from an EMBL/GenBank/DDBJ whole genome shotgun (WGS) entry which is preliminary data.</text>
</comment>
<organism evidence="2 3">
    <name type="scientific">Tropilaelaps mercedesae</name>
    <dbReference type="NCBI Taxonomy" id="418985"/>
    <lineage>
        <taxon>Eukaryota</taxon>
        <taxon>Metazoa</taxon>
        <taxon>Ecdysozoa</taxon>
        <taxon>Arthropoda</taxon>
        <taxon>Chelicerata</taxon>
        <taxon>Arachnida</taxon>
        <taxon>Acari</taxon>
        <taxon>Parasitiformes</taxon>
        <taxon>Mesostigmata</taxon>
        <taxon>Gamasina</taxon>
        <taxon>Dermanyssoidea</taxon>
        <taxon>Laelapidae</taxon>
        <taxon>Tropilaelaps</taxon>
    </lineage>
</organism>
<dbReference type="AlphaFoldDB" id="A0A1V9X6I7"/>
<dbReference type="EMBL" id="MNPL01023043">
    <property type="protein sequence ID" value="OQR68892.1"/>
    <property type="molecule type" value="Genomic_DNA"/>
</dbReference>
<proteinExistence type="predicted"/>
<accession>A0A1V9X6I7</accession>
<dbReference type="Proteomes" id="UP000192247">
    <property type="component" value="Unassembled WGS sequence"/>
</dbReference>
<evidence type="ECO:0000313" key="3">
    <source>
        <dbReference type="Proteomes" id="UP000192247"/>
    </source>
</evidence>
<sequence length="172" mass="18237">MALPKSLQKHAFHAPSKEDEDVSSSCAKGVQDGCVSVELVVPLICADMATPPSALSPLEEMGSRHLQTTTIGLDEDSYCSLKDPLPLRNFPVLSRVSRSGAGSEVTKRPLPGHGLSADPLLGTSSGGHITPLGLMSSLTTSNTPTFYDQPLPNRDCIQTTAKYRTQAQSGFL</sequence>
<keyword evidence="3" id="KW-1185">Reference proteome</keyword>
<evidence type="ECO:0000313" key="2">
    <source>
        <dbReference type="EMBL" id="OQR68892.1"/>
    </source>
</evidence>
<protein>
    <submittedName>
        <fullName evidence="2">Uncharacterized protein</fullName>
    </submittedName>
</protein>
<dbReference type="InParanoid" id="A0A1V9X6I7"/>
<feature type="region of interest" description="Disordered" evidence="1">
    <location>
        <begin position="1"/>
        <end position="24"/>
    </location>
</feature>
<name>A0A1V9X6I7_9ACAR</name>
<gene>
    <name evidence="2" type="ORF">BIW11_12614</name>
</gene>
<evidence type="ECO:0000256" key="1">
    <source>
        <dbReference type="SAM" id="MobiDB-lite"/>
    </source>
</evidence>
<reference evidence="2 3" key="1">
    <citation type="journal article" date="2017" name="Gigascience">
        <title>Draft genome of the honey bee ectoparasitic mite, Tropilaelaps mercedesae, is shaped by the parasitic life history.</title>
        <authorList>
            <person name="Dong X."/>
            <person name="Armstrong S.D."/>
            <person name="Xia D."/>
            <person name="Makepeace B.L."/>
            <person name="Darby A.C."/>
            <person name="Kadowaki T."/>
        </authorList>
    </citation>
    <scope>NUCLEOTIDE SEQUENCE [LARGE SCALE GENOMIC DNA]</scope>
    <source>
        <strain evidence="2">Wuxi-XJTLU</strain>
    </source>
</reference>